<evidence type="ECO:0000313" key="8">
    <source>
        <dbReference type="Proteomes" id="UP000315353"/>
    </source>
</evidence>
<dbReference type="GeneID" id="82881531"/>
<evidence type="ECO:0000313" key="7">
    <source>
        <dbReference type="EMBL" id="GEB97478.1"/>
    </source>
</evidence>
<evidence type="ECO:0000256" key="2">
    <source>
        <dbReference type="ARBA" id="ARBA00022448"/>
    </source>
</evidence>
<accession>A0AB73B690</accession>
<feature type="transmembrane region" description="Helical" evidence="6">
    <location>
        <begin position="79"/>
        <end position="103"/>
    </location>
</feature>
<dbReference type="Proteomes" id="UP000315353">
    <property type="component" value="Unassembled WGS sequence"/>
</dbReference>
<feature type="transmembrane region" description="Helical" evidence="6">
    <location>
        <begin position="35"/>
        <end position="59"/>
    </location>
</feature>
<protein>
    <submittedName>
        <fullName evidence="7">Transmembrane symporter</fullName>
    </submittedName>
</protein>
<feature type="transmembrane region" description="Helical" evidence="6">
    <location>
        <begin position="133"/>
        <end position="152"/>
    </location>
</feature>
<comment type="subcellular location">
    <subcellularLocation>
        <location evidence="1">Membrane</location>
        <topology evidence="1">Multi-pass membrane protein</topology>
    </subcellularLocation>
</comment>
<dbReference type="PRINTS" id="PR00173">
    <property type="entry name" value="EDTRNSPORT"/>
</dbReference>
<dbReference type="PANTHER" id="PTHR42865">
    <property type="entry name" value="PROTON/GLUTAMATE-ASPARTATE SYMPORTER"/>
    <property type="match status" value="1"/>
</dbReference>
<dbReference type="PANTHER" id="PTHR42865:SF8">
    <property type="entry name" value="SERINE_THREONINE TRANSPORTER SSTT"/>
    <property type="match status" value="1"/>
</dbReference>
<dbReference type="GO" id="GO:0005886">
    <property type="term" value="C:plasma membrane"/>
    <property type="evidence" value="ECO:0007669"/>
    <property type="project" value="TreeGrafter"/>
</dbReference>
<keyword evidence="2" id="KW-0813">Transport</keyword>
<evidence type="ECO:0000256" key="1">
    <source>
        <dbReference type="ARBA" id="ARBA00004141"/>
    </source>
</evidence>
<dbReference type="EMBL" id="BJNB01000011">
    <property type="protein sequence ID" value="GEB97478.1"/>
    <property type="molecule type" value="Genomic_DNA"/>
</dbReference>
<keyword evidence="4 6" id="KW-1133">Transmembrane helix</keyword>
<dbReference type="RefSeq" id="WP_075730867.1">
    <property type="nucleotide sequence ID" value="NZ_BJNB01000011.1"/>
</dbReference>
<feature type="transmembrane region" description="Helical" evidence="6">
    <location>
        <begin position="244"/>
        <end position="262"/>
    </location>
</feature>
<evidence type="ECO:0000256" key="6">
    <source>
        <dbReference type="SAM" id="Phobius"/>
    </source>
</evidence>
<dbReference type="GO" id="GO:0032329">
    <property type="term" value="P:serine transport"/>
    <property type="evidence" value="ECO:0007669"/>
    <property type="project" value="TreeGrafter"/>
</dbReference>
<feature type="transmembrane region" description="Helical" evidence="6">
    <location>
        <begin position="203"/>
        <end position="224"/>
    </location>
</feature>
<evidence type="ECO:0000256" key="5">
    <source>
        <dbReference type="ARBA" id="ARBA00023136"/>
    </source>
</evidence>
<sequence length="417" mass="44216">MSPKGIANSLLFRIIVAIILGIALSFFVPEWFGRIFATFNGLFSNFLGFFIPVLIFALVTPAIAGMGRGAGKWLGITVAVSYGSTIVAGLIAYGLSLAIYPALLKGHEISTSISDVNEGALQPYFEVEMPAPLEVMSALLLAFCIGVGMTAVKSDNLFKVAHELENVIIKVIWGFVVPLLPVFIFGMFLSLGMNGNLPTVLSAFAKVLVLAVVMTMVYLLLQYLVAGAISHRNPFSALKNMAPAYFTALGTSSSAATIPVTLRCALKNGISRPVAGFIIPLCAAIHLSGSMIKLTFYAFAIVYMTGMDVSFGHALGFLLLLAIMMVAAPGVPGGAVMVAVGLLQSNMGFDDGMVALMIAAYIAIDSVGTAANVTGDGAIALALDKFARKHVAELKDPEEIKEIEETEKFEVEEIVDR</sequence>
<evidence type="ECO:0000256" key="4">
    <source>
        <dbReference type="ARBA" id="ARBA00022989"/>
    </source>
</evidence>
<dbReference type="InterPro" id="IPR001991">
    <property type="entry name" value="Na-dicarboxylate_symporter"/>
</dbReference>
<proteinExistence type="predicted"/>
<feature type="transmembrane region" description="Helical" evidence="6">
    <location>
        <begin position="274"/>
        <end position="303"/>
    </location>
</feature>
<dbReference type="SUPFAM" id="SSF118215">
    <property type="entry name" value="Proton glutamate symport protein"/>
    <property type="match status" value="1"/>
</dbReference>
<keyword evidence="3 6" id="KW-0812">Transmembrane</keyword>
<dbReference type="GO" id="GO:0005295">
    <property type="term" value="F:neutral L-amino acid:sodium symporter activity"/>
    <property type="evidence" value="ECO:0007669"/>
    <property type="project" value="TreeGrafter"/>
</dbReference>
<organism evidence="7 8">
    <name type="scientific">Corynebacterium flavescens</name>
    <dbReference type="NCBI Taxonomy" id="28028"/>
    <lineage>
        <taxon>Bacteria</taxon>
        <taxon>Bacillati</taxon>
        <taxon>Actinomycetota</taxon>
        <taxon>Actinomycetes</taxon>
        <taxon>Mycobacteriales</taxon>
        <taxon>Corynebacteriaceae</taxon>
        <taxon>Corynebacterium</taxon>
    </lineage>
</organism>
<keyword evidence="5 6" id="KW-0472">Membrane</keyword>
<dbReference type="InterPro" id="IPR036458">
    <property type="entry name" value="Na:dicarbo_symporter_sf"/>
</dbReference>
<feature type="transmembrane region" description="Helical" evidence="6">
    <location>
        <begin position="172"/>
        <end position="191"/>
    </location>
</feature>
<dbReference type="AlphaFoldDB" id="A0AB73B690"/>
<name>A0AB73B690_CORFL</name>
<dbReference type="Pfam" id="PF00375">
    <property type="entry name" value="SDF"/>
    <property type="match status" value="1"/>
</dbReference>
<dbReference type="Gene3D" id="1.10.3860.10">
    <property type="entry name" value="Sodium:dicarboxylate symporter"/>
    <property type="match status" value="1"/>
</dbReference>
<feature type="transmembrane region" description="Helical" evidence="6">
    <location>
        <begin position="315"/>
        <end position="343"/>
    </location>
</feature>
<comment type="caution">
    <text evidence="7">The sequence shown here is derived from an EMBL/GenBank/DDBJ whole genome shotgun (WGS) entry which is preliminary data.</text>
</comment>
<reference evidence="7 8" key="1">
    <citation type="submission" date="2019-06" db="EMBL/GenBank/DDBJ databases">
        <title>Whole genome shotgun sequence of Corynebacterium flavescens NBRC 14136.</title>
        <authorList>
            <person name="Hosoyama A."/>
            <person name="Uohara A."/>
            <person name="Ohji S."/>
            <person name="Ichikawa N."/>
        </authorList>
    </citation>
    <scope>NUCLEOTIDE SEQUENCE [LARGE SCALE GENOMIC DNA]</scope>
    <source>
        <strain evidence="7 8">NBRC 14136</strain>
    </source>
</reference>
<gene>
    <name evidence="7" type="ORF">CFL01nite_09730</name>
</gene>
<evidence type="ECO:0000256" key="3">
    <source>
        <dbReference type="ARBA" id="ARBA00022692"/>
    </source>
</evidence>
<feature type="transmembrane region" description="Helical" evidence="6">
    <location>
        <begin position="6"/>
        <end position="28"/>
    </location>
</feature>